<feature type="compositionally biased region" description="Basic and acidic residues" evidence="6">
    <location>
        <begin position="426"/>
        <end position="435"/>
    </location>
</feature>
<comment type="similarity">
    <text evidence="2">Belongs to the TAPT1 family.</text>
</comment>
<keyword evidence="9" id="KW-1185">Reference proteome</keyword>
<evidence type="ECO:0000256" key="2">
    <source>
        <dbReference type="ARBA" id="ARBA00008803"/>
    </source>
</evidence>
<feature type="compositionally biased region" description="Polar residues" evidence="6">
    <location>
        <begin position="237"/>
        <end position="252"/>
    </location>
</feature>
<keyword evidence="4 7" id="KW-1133">Transmembrane helix</keyword>
<feature type="compositionally biased region" description="Basic and acidic residues" evidence="6">
    <location>
        <begin position="181"/>
        <end position="209"/>
    </location>
</feature>
<evidence type="ECO:0000313" key="8">
    <source>
        <dbReference type="EMBL" id="KAK4153811.1"/>
    </source>
</evidence>
<proteinExistence type="inferred from homology"/>
<dbReference type="Proteomes" id="UP001302745">
    <property type="component" value="Unassembled WGS sequence"/>
</dbReference>
<name>A0AAN6VP38_9PEZI</name>
<feature type="compositionally biased region" description="Low complexity" evidence="6">
    <location>
        <begin position="473"/>
        <end position="487"/>
    </location>
</feature>
<dbReference type="GO" id="GO:0005789">
    <property type="term" value="C:endoplasmic reticulum membrane"/>
    <property type="evidence" value="ECO:0007669"/>
    <property type="project" value="TreeGrafter"/>
</dbReference>
<comment type="subcellular location">
    <subcellularLocation>
        <location evidence="1">Membrane</location>
        <topology evidence="1">Multi-pass membrane protein</topology>
    </subcellularLocation>
</comment>
<feature type="compositionally biased region" description="Polar residues" evidence="6">
    <location>
        <begin position="1"/>
        <end position="27"/>
    </location>
</feature>
<feature type="compositionally biased region" description="Pro residues" evidence="6">
    <location>
        <begin position="286"/>
        <end position="297"/>
    </location>
</feature>
<feature type="compositionally biased region" description="Basic and acidic residues" evidence="6">
    <location>
        <begin position="66"/>
        <end position="77"/>
    </location>
</feature>
<accession>A0AAN6VP38</accession>
<feature type="transmembrane region" description="Helical" evidence="7">
    <location>
        <begin position="893"/>
        <end position="925"/>
    </location>
</feature>
<evidence type="ECO:0000256" key="1">
    <source>
        <dbReference type="ARBA" id="ARBA00004141"/>
    </source>
</evidence>
<evidence type="ECO:0000256" key="7">
    <source>
        <dbReference type="SAM" id="Phobius"/>
    </source>
</evidence>
<reference evidence="8" key="2">
    <citation type="submission" date="2023-05" db="EMBL/GenBank/DDBJ databases">
        <authorList>
            <consortium name="Lawrence Berkeley National Laboratory"/>
            <person name="Steindorff A."/>
            <person name="Hensen N."/>
            <person name="Bonometti L."/>
            <person name="Westerberg I."/>
            <person name="Brannstrom I.O."/>
            <person name="Guillou S."/>
            <person name="Cros-Aarteil S."/>
            <person name="Calhoun S."/>
            <person name="Haridas S."/>
            <person name="Kuo A."/>
            <person name="Mondo S."/>
            <person name="Pangilinan J."/>
            <person name="Riley R."/>
            <person name="Labutti K."/>
            <person name="Andreopoulos B."/>
            <person name="Lipzen A."/>
            <person name="Chen C."/>
            <person name="Yanf M."/>
            <person name="Daum C."/>
            <person name="Ng V."/>
            <person name="Clum A."/>
            <person name="Ohm R."/>
            <person name="Martin F."/>
            <person name="Silar P."/>
            <person name="Natvig D."/>
            <person name="Lalanne C."/>
            <person name="Gautier V."/>
            <person name="Ament-Velasquez S.L."/>
            <person name="Kruys A."/>
            <person name="Hutchinson M.I."/>
            <person name="Powell A.J."/>
            <person name="Barry K."/>
            <person name="Miller A.N."/>
            <person name="Grigoriev I.V."/>
            <person name="Debuchy R."/>
            <person name="Gladieux P."/>
            <person name="Thoren M.H."/>
            <person name="Johannesson H."/>
        </authorList>
    </citation>
    <scope>NUCLEOTIDE SEQUENCE</scope>
    <source>
        <strain evidence="8">CBS 538.74</strain>
    </source>
</reference>
<dbReference type="PANTHER" id="PTHR13317:SF4">
    <property type="entry name" value="TRANSMEMBRANE ANTERIOR POSTERIOR TRANSFORMATION PROTEIN 1 HOMOLOG"/>
    <property type="match status" value="1"/>
</dbReference>
<keyword evidence="5 7" id="KW-0472">Membrane</keyword>
<feature type="transmembrane region" description="Helical" evidence="7">
    <location>
        <begin position="373"/>
        <end position="393"/>
    </location>
</feature>
<dbReference type="InterPro" id="IPR008010">
    <property type="entry name" value="Tatp1"/>
</dbReference>
<reference evidence="8" key="1">
    <citation type="journal article" date="2023" name="Mol. Phylogenet. Evol.">
        <title>Genome-scale phylogeny and comparative genomics of the fungal order Sordariales.</title>
        <authorList>
            <person name="Hensen N."/>
            <person name="Bonometti L."/>
            <person name="Westerberg I."/>
            <person name="Brannstrom I.O."/>
            <person name="Guillou S."/>
            <person name="Cros-Aarteil S."/>
            <person name="Calhoun S."/>
            <person name="Haridas S."/>
            <person name="Kuo A."/>
            <person name="Mondo S."/>
            <person name="Pangilinan J."/>
            <person name="Riley R."/>
            <person name="LaButti K."/>
            <person name="Andreopoulos B."/>
            <person name="Lipzen A."/>
            <person name="Chen C."/>
            <person name="Yan M."/>
            <person name="Daum C."/>
            <person name="Ng V."/>
            <person name="Clum A."/>
            <person name="Steindorff A."/>
            <person name="Ohm R.A."/>
            <person name="Martin F."/>
            <person name="Silar P."/>
            <person name="Natvig D.O."/>
            <person name="Lalanne C."/>
            <person name="Gautier V."/>
            <person name="Ament-Velasquez S.L."/>
            <person name="Kruys A."/>
            <person name="Hutchinson M.I."/>
            <person name="Powell A.J."/>
            <person name="Barry K."/>
            <person name="Miller A.N."/>
            <person name="Grigoriev I.V."/>
            <person name="Debuchy R."/>
            <person name="Gladieux P."/>
            <person name="Hiltunen Thoren M."/>
            <person name="Johannesson H."/>
        </authorList>
    </citation>
    <scope>NUCLEOTIDE SEQUENCE</scope>
    <source>
        <strain evidence="8">CBS 538.74</strain>
    </source>
</reference>
<sequence>MESTGASGVEAPSSTRAVETRGASTTEPGKGTDKLGSGTRKRKGSNKSAAHLPSPILTPNGPPPRHTPELNLPRERTLSSPTMGVPTPDPSSDSQSDADPPCAPFLAEQTVLGPATGRDPSAAAKTRSRSNTKTSNPDGVRRLSASKMQQLTAAPESLPVATIAGRAIGDPPFTAGIVEASRRLSRATEEHSGHPEQLDFLRTGRREDGTTLGATPGRPSITGRTLSTPPMGRRKSTSQPATQHSSRRNSIQPAPRPAPLDHNSRIDHAAATNKSTAQPRTDKTEPAPPSPIPPSIPLPPMSIPTLLQLELAGQRPSPLYIHHSYTSDIPYESSAIKLERLKNFLLLPWFLERVMTFGVAACFDAWLWTFTVLPMRFCIAASVLVRWWGYVVVKEMRSMVAFVWDGLGRMWQRGRRGRAESAVGGQEDRTEESRSRSRVRATAPDGPAHATGVSLADTETTSRRLENARFGHSTTTSKKPSSSSRPTGTFRHRRTKSSPSNLTSFHKADLLQGAILICSSIALMNLDASRMYHFIRAQSAIKLYAIYNLLEVGDRLLSALGQDVFECLFSTETLSRNSSGRSKVMLPLGMFLLALVYNILHSVILFYQVIALNVAVNSYSNALLTLLLSNQFVEIKSAVFKRFEKENTFQLACADVVERFQLWIMLIIIGMRNVVEVGGLSVPGAGSEDSGPSSIPLHTSSILPASFTILPSWLWSGEVLSPFIVVIGSEMVVDWIKHAYINKFNNIKPTFYGRMLDILCKDYYTNAFVTPSLTRRLGLPLLPLSCLFIRASVQIYNMFLATHLPTPLPPSTQTSLSVDNATPSPAMLAALDRLDNLIRNALGRSVFGYPYAAELGENATADPSGAAAAHAAGPAAAAFAKLRWFLPFSSDDVIAAITMVVVFLLIFLVLLVVKLVLGMVLLRYARDRYARMKMKEHAVAVGQAERESFDARGKRIGGHGKVEVGDERRRWIFGEDTEGLRKAREREKKTEGNVEREKEKDFARVMRYEMVAKRIW</sequence>
<dbReference type="PANTHER" id="PTHR13317">
    <property type="entry name" value="TRANSMEMBRANE ANTERIOR POSTERIOR TRANSFORMATION PROTEIN 1 HOMOLOG"/>
    <property type="match status" value="1"/>
</dbReference>
<feature type="compositionally biased region" description="Basic and acidic residues" evidence="6">
    <location>
        <begin position="460"/>
        <end position="469"/>
    </location>
</feature>
<keyword evidence="3 7" id="KW-0812">Transmembrane</keyword>
<evidence type="ECO:0000256" key="3">
    <source>
        <dbReference type="ARBA" id="ARBA00022692"/>
    </source>
</evidence>
<evidence type="ECO:0000256" key="5">
    <source>
        <dbReference type="ARBA" id="ARBA00023136"/>
    </source>
</evidence>
<dbReference type="AlphaFoldDB" id="A0AAN6VP38"/>
<feature type="region of interest" description="Disordered" evidence="6">
    <location>
        <begin position="1"/>
        <end position="154"/>
    </location>
</feature>
<gene>
    <name evidence="8" type="ORF">C8A00DRAFT_43314</name>
</gene>
<feature type="transmembrane region" description="Helical" evidence="7">
    <location>
        <begin position="584"/>
        <end position="600"/>
    </location>
</feature>
<evidence type="ECO:0000256" key="4">
    <source>
        <dbReference type="ARBA" id="ARBA00022989"/>
    </source>
</evidence>
<feature type="region of interest" description="Disordered" evidence="6">
    <location>
        <begin position="181"/>
        <end position="297"/>
    </location>
</feature>
<evidence type="ECO:0000256" key="6">
    <source>
        <dbReference type="SAM" id="MobiDB-lite"/>
    </source>
</evidence>
<protein>
    <submittedName>
        <fullName evidence="8">Eukaryotic membrane protein family-domain-containing protein</fullName>
    </submittedName>
</protein>
<dbReference type="EMBL" id="MU856929">
    <property type="protein sequence ID" value="KAK4153811.1"/>
    <property type="molecule type" value="Genomic_DNA"/>
</dbReference>
<feature type="compositionally biased region" description="Low complexity" evidence="6">
    <location>
        <begin position="90"/>
        <end position="100"/>
    </location>
</feature>
<comment type="caution">
    <text evidence="8">The sequence shown here is derived from an EMBL/GenBank/DDBJ whole genome shotgun (WGS) entry which is preliminary data.</text>
</comment>
<organism evidence="8 9">
    <name type="scientific">Chaetomidium leptoderma</name>
    <dbReference type="NCBI Taxonomy" id="669021"/>
    <lineage>
        <taxon>Eukaryota</taxon>
        <taxon>Fungi</taxon>
        <taxon>Dikarya</taxon>
        <taxon>Ascomycota</taxon>
        <taxon>Pezizomycotina</taxon>
        <taxon>Sordariomycetes</taxon>
        <taxon>Sordariomycetidae</taxon>
        <taxon>Sordariales</taxon>
        <taxon>Chaetomiaceae</taxon>
        <taxon>Chaetomidium</taxon>
    </lineage>
</organism>
<dbReference type="Pfam" id="PF05346">
    <property type="entry name" value="DUF747"/>
    <property type="match status" value="1"/>
</dbReference>
<evidence type="ECO:0000313" key="9">
    <source>
        <dbReference type="Proteomes" id="UP001302745"/>
    </source>
</evidence>
<feature type="region of interest" description="Disordered" evidence="6">
    <location>
        <begin position="415"/>
        <end position="502"/>
    </location>
</feature>